<evidence type="ECO:0000256" key="3">
    <source>
        <dbReference type="PROSITE-ProRule" id="PRU00176"/>
    </source>
</evidence>
<evidence type="ECO:0000313" key="7">
    <source>
        <dbReference type="Proteomes" id="UP000000598"/>
    </source>
</evidence>
<feature type="region of interest" description="Disordered" evidence="4">
    <location>
        <begin position="86"/>
        <end position="117"/>
    </location>
</feature>
<dbReference type="CDD" id="cd00590">
    <property type="entry name" value="RRM_SF"/>
    <property type="match status" value="1"/>
</dbReference>
<dbReference type="FunCoup" id="Q6CJJ2">
    <property type="interactions" value="126"/>
</dbReference>
<dbReference type="InterPro" id="IPR012677">
    <property type="entry name" value="Nucleotide-bd_a/b_plait_sf"/>
</dbReference>
<feature type="domain" description="RRM" evidence="5">
    <location>
        <begin position="323"/>
        <end position="412"/>
    </location>
</feature>
<sequence length="708" mass="80527">MSSNMSKNINESFKDRIVINDSPNESGEILRQRSNETENQTKNKEEISSDKPVINLEKELTALKIDRQSLLDDNLTNLLPEQLSEIASESETDSDEDTTNLLDEPSPRSSDDPSFSRPSSCIFVASLAATLSDSELNASVTKEFAKYGKIVSVKVLRDPANRPYAFVQYASDDEALNALSQAQGTTLNNRNIRCERAKVNRTVFISSSFANPLEGKLTVEKVVDLMSKFGELEQVVPSRDQMYKKNYYPSEVANSWFIQYAYRDDAIRAYLQMKLNYEYMVEWAQNVDVPPRFNLLLSKAKICEKERLERERFGKQPIFIDNKSIFIGQLNFKVTKPLLLERFSKYGEIDNCNLIHKQEQLKCFAFIKYKTPASAAKALERENHSIFVEKILHVQIREVSNSRRSSIDSNKSFQGPQLNLAPPPLNIGRRASTGSFSKYMYPLPNHLQPNLPSHYVYATIQEPRRNTINSGSSSYHNHNHVFVGNTGSQGFYNENGNQYVYGTESKNYPNKTDNGVEKENAYLEGPQQMHSTHFNRSKDDIENSTIEEEDDEYEVDEDNDAEDTHFLEHESNSSFTTFSAGTGTFKHNNAHNTGSYQKNHSYKKRRNVDAPRHGRMDPNFYYGPPVYYPMEYCPPSGSPVGPPPSHLIQPGAHLTGQCPPSQHSPFFYYFPMPPPTPTFTNPFPHEHPGGMNYLDNSVSGHDKADLDY</sequence>
<dbReference type="InterPro" id="IPR035979">
    <property type="entry name" value="RBD_domain_sf"/>
</dbReference>
<feature type="region of interest" description="Disordered" evidence="4">
    <location>
        <begin position="1"/>
        <end position="53"/>
    </location>
</feature>
<dbReference type="SMART" id="SM00360">
    <property type="entry name" value="RRM"/>
    <property type="match status" value="2"/>
</dbReference>
<gene>
    <name evidence="6" type="ORF">KLLA0_F18216g</name>
</gene>
<dbReference type="InterPro" id="IPR000504">
    <property type="entry name" value="RRM_dom"/>
</dbReference>
<dbReference type="InterPro" id="IPR003954">
    <property type="entry name" value="RRM_euk-type"/>
</dbReference>
<dbReference type="Pfam" id="PF00076">
    <property type="entry name" value="RRM_1"/>
    <property type="match status" value="2"/>
</dbReference>
<keyword evidence="2" id="KW-0539">Nucleus</keyword>
<keyword evidence="7" id="KW-1185">Reference proteome</keyword>
<dbReference type="EMBL" id="CR382126">
    <property type="protein sequence ID" value="CAG98605.1"/>
    <property type="molecule type" value="Genomic_DNA"/>
</dbReference>
<organism evidence="6 7">
    <name type="scientific">Kluyveromyces lactis (strain ATCC 8585 / CBS 2359 / DSM 70799 / NBRC 1267 / NRRL Y-1140 / WM37)</name>
    <name type="common">Yeast</name>
    <name type="synonym">Candida sphaerica</name>
    <dbReference type="NCBI Taxonomy" id="284590"/>
    <lineage>
        <taxon>Eukaryota</taxon>
        <taxon>Fungi</taxon>
        <taxon>Dikarya</taxon>
        <taxon>Ascomycota</taxon>
        <taxon>Saccharomycotina</taxon>
        <taxon>Saccharomycetes</taxon>
        <taxon>Saccharomycetales</taxon>
        <taxon>Saccharomycetaceae</taxon>
        <taxon>Kluyveromyces</taxon>
    </lineage>
</organism>
<dbReference type="PANTHER" id="PTHR13952:SF6">
    <property type="entry name" value="U11_U12 SMALL NUCLEAR RIBONUCLEOPROTEIN 35 KDA PROTEIN"/>
    <property type="match status" value="1"/>
</dbReference>
<feature type="compositionally biased region" description="Polar residues" evidence="4">
    <location>
        <begin position="403"/>
        <end position="417"/>
    </location>
</feature>
<evidence type="ECO:0000256" key="4">
    <source>
        <dbReference type="SAM" id="MobiDB-lite"/>
    </source>
</evidence>
<dbReference type="PaxDb" id="284590-Q6CJJ2"/>
<accession>Q6CJJ2</accession>
<dbReference type="Gene3D" id="3.30.70.330">
    <property type="match status" value="3"/>
</dbReference>
<comment type="subcellular location">
    <subcellularLocation>
        <location evidence="1">Nucleus</location>
    </subcellularLocation>
</comment>
<reference evidence="6 7" key="1">
    <citation type="journal article" date="2004" name="Nature">
        <title>Genome evolution in yeasts.</title>
        <authorList>
            <consortium name="Genolevures"/>
            <person name="Dujon B."/>
            <person name="Sherman D."/>
            <person name="Fischer G."/>
            <person name="Durrens P."/>
            <person name="Casaregola S."/>
            <person name="Lafontaine I."/>
            <person name="de Montigny J."/>
            <person name="Marck C."/>
            <person name="Neuveglise C."/>
            <person name="Talla E."/>
            <person name="Goffard N."/>
            <person name="Frangeul L."/>
            <person name="Aigle M."/>
            <person name="Anthouard V."/>
            <person name="Babour A."/>
            <person name="Barbe V."/>
            <person name="Barnay S."/>
            <person name="Blanchin S."/>
            <person name="Beckerich J.M."/>
            <person name="Beyne E."/>
            <person name="Bleykasten C."/>
            <person name="Boisrame A."/>
            <person name="Boyer J."/>
            <person name="Cattolico L."/>
            <person name="Confanioleri F."/>
            <person name="de Daruvar A."/>
            <person name="Despons L."/>
            <person name="Fabre E."/>
            <person name="Fairhead C."/>
            <person name="Ferry-Dumazet H."/>
            <person name="Groppi A."/>
            <person name="Hantraye F."/>
            <person name="Hennequin C."/>
            <person name="Jauniaux N."/>
            <person name="Joyet P."/>
            <person name="Kachouri R."/>
            <person name="Kerrest A."/>
            <person name="Koszul R."/>
            <person name="Lemaire M."/>
            <person name="Lesur I."/>
            <person name="Ma L."/>
            <person name="Muller H."/>
            <person name="Nicaud J.M."/>
            <person name="Nikolski M."/>
            <person name="Oztas S."/>
            <person name="Ozier-Kalogeropoulos O."/>
            <person name="Pellenz S."/>
            <person name="Potier S."/>
            <person name="Richard G.F."/>
            <person name="Straub M.L."/>
            <person name="Suleau A."/>
            <person name="Swennene D."/>
            <person name="Tekaia F."/>
            <person name="Wesolowski-Louvel M."/>
            <person name="Westhof E."/>
            <person name="Wirth B."/>
            <person name="Zeniou-Meyer M."/>
            <person name="Zivanovic I."/>
            <person name="Bolotin-Fukuhara M."/>
            <person name="Thierry A."/>
            <person name="Bouchier C."/>
            <person name="Caudron B."/>
            <person name="Scarpelli C."/>
            <person name="Gaillardin C."/>
            <person name="Weissenbach J."/>
            <person name="Wincker P."/>
            <person name="Souciet J.L."/>
        </authorList>
    </citation>
    <scope>NUCLEOTIDE SEQUENCE [LARGE SCALE GENOMIC DNA]</scope>
    <source>
        <strain evidence="7">ATCC 8585 / CBS 2359 / DSM 70799 / NBRC 1267 / NRRL Y-1140 / WM37</strain>
    </source>
</reference>
<dbReference type="InterPro" id="IPR051183">
    <property type="entry name" value="U1_U11-U12_snRNP_70-35kDa"/>
</dbReference>
<dbReference type="GeneID" id="2895593"/>
<dbReference type="STRING" id="284590.Q6CJJ2"/>
<feature type="compositionally biased region" description="Polar residues" evidence="4">
    <location>
        <begin position="1"/>
        <end position="11"/>
    </location>
</feature>
<dbReference type="GO" id="GO:0071011">
    <property type="term" value="C:precatalytic spliceosome"/>
    <property type="evidence" value="ECO:0007669"/>
    <property type="project" value="TreeGrafter"/>
</dbReference>
<dbReference type="PROSITE" id="PS50102">
    <property type="entry name" value="RRM"/>
    <property type="match status" value="2"/>
</dbReference>
<dbReference type="Proteomes" id="UP000000598">
    <property type="component" value="Chromosome F"/>
</dbReference>
<protein>
    <submittedName>
        <fullName evidence="6">KLLA0F18216p</fullName>
    </submittedName>
</protein>
<dbReference type="GO" id="GO:0003729">
    <property type="term" value="F:mRNA binding"/>
    <property type="evidence" value="ECO:0007669"/>
    <property type="project" value="TreeGrafter"/>
</dbReference>
<dbReference type="GO" id="GO:0000398">
    <property type="term" value="P:mRNA splicing, via spliceosome"/>
    <property type="evidence" value="ECO:0007669"/>
    <property type="project" value="TreeGrafter"/>
</dbReference>
<proteinExistence type="predicted"/>
<dbReference type="RefSeq" id="XP_455897.1">
    <property type="nucleotide sequence ID" value="XM_455897.1"/>
</dbReference>
<dbReference type="AlphaFoldDB" id="Q6CJJ2"/>
<feature type="compositionally biased region" description="Basic and acidic residues" evidence="4">
    <location>
        <begin position="28"/>
        <end position="49"/>
    </location>
</feature>
<feature type="compositionally biased region" description="Acidic residues" evidence="4">
    <location>
        <begin position="88"/>
        <end position="98"/>
    </location>
</feature>
<dbReference type="GO" id="GO:0017069">
    <property type="term" value="F:snRNA binding"/>
    <property type="evidence" value="ECO:0007669"/>
    <property type="project" value="TreeGrafter"/>
</dbReference>
<evidence type="ECO:0000256" key="2">
    <source>
        <dbReference type="ARBA" id="ARBA00023242"/>
    </source>
</evidence>
<evidence type="ECO:0000313" key="6">
    <source>
        <dbReference type="EMBL" id="CAG98605.1"/>
    </source>
</evidence>
<dbReference type="eggNOG" id="ENOG502QUGB">
    <property type="taxonomic scope" value="Eukaryota"/>
</dbReference>
<feature type="domain" description="RRM" evidence="5">
    <location>
        <begin position="120"/>
        <end position="199"/>
    </location>
</feature>
<evidence type="ECO:0000256" key="1">
    <source>
        <dbReference type="ARBA" id="ARBA00004123"/>
    </source>
</evidence>
<dbReference type="InParanoid" id="Q6CJJ2"/>
<dbReference type="HOGENOM" id="CLU_016668_0_0_1"/>
<feature type="region of interest" description="Disordered" evidence="4">
    <location>
        <begin position="403"/>
        <end position="425"/>
    </location>
</feature>
<dbReference type="SMART" id="SM00361">
    <property type="entry name" value="RRM_1"/>
    <property type="match status" value="2"/>
</dbReference>
<dbReference type="PANTHER" id="PTHR13952">
    <property type="entry name" value="U1 SMALL NUCLEAR RIBONUCLEOPROTEIN 70 KD"/>
    <property type="match status" value="1"/>
</dbReference>
<dbReference type="SUPFAM" id="SSF54928">
    <property type="entry name" value="RNA-binding domain, RBD"/>
    <property type="match status" value="2"/>
</dbReference>
<evidence type="ECO:0000259" key="5">
    <source>
        <dbReference type="PROSITE" id="PS50102"/>
    </source>
</evidence>
<keyword evidence="3" id="KW-0694">RNA-binding</keyword>
<name>Q6CJJ2_KLULA</name>
<dbReference type="KEGG" id="kla:KLLA0_F18216g"/>